<name>A0A3G6K4A6_STRTR</name>
<evidence type="ECO:0000256" key="2">
    <source>
        <dbReference type="ARBA" id="ARBA00022759"/>
    </source>
</evidence>
<protein>
    <submittedName>
        <fullName evidence="7">CRISPR-associated endoribonuclease Cas6</fullName>
    </submittedName>
</protein>
<dbReference type="NCBIfam" id="TIGR01877">
    <property type="entry name" value="cas_cas6"/>
    <property type="match status" value="1"/>
</dbReference>
<keyword evidence="4" id="KW-0051">Antiviral defense</keyword>
<evidence type="ECO:0000256" key="3">
    <source>
        <dbReference type="ARBA" id="ARBA00022801"/>
    </source>
</evidence>
<evidence type="ECO:0000256" key="4">
    <source>
        <dbReference type="ARBA" id="ARBA00023118"/>
    </source>
</evidence>
<dbReference type="RefSeq" id="WP_084825960.1">
    <property type="nucleotide sequence ID" value="NZ_CATNMX010000006.1"/>
</dbReference>
<reference evidence="7" key="1">
    <citation type="submission" date="2018-05" db="EMBL/GenBank/DDBJ databases">
        <authorList>
            <person name="Somerville V."/>
        </authorList>
    </citation>
    <scope>NUCLEOTIDE SEQUENCE</scope>
    <source>
        <strain evidence="7">NWC_1_1</strain>
        <strain evidence="6">NWC_2_1</strain>
    </source>
</reference>
<keyword evidence="2" id="KW-0255">Endonuclease</keyword>
<dbReference type="InterPro" id="IPR010156">
    <property type="entry name" value="CRISPR-assoc_prot_Cas6"/>
</dbReference>
<dbReference type="AlphaFoldDB" id="A0A3G6K4A6"/>
<dbReference type="GO" id="GO:0051607">
    <property type="term" value="P:defense response to virus"/>
    <property type="evidence" value="ECO:0007669"/>
    <property type="project" value="UniProtKB-KW"/>
</dbReference>
<evidence type="ECO:0000313" key="6">
    <source>
        <dbReference type="EMBL" id="AZA18088.1"/>
    </source>
</evidence>
<keyword evidence="3" id="KW-0378">Hydrolase</keyword>
<gene>
    <name evidence="7" type="primary">cas6</name>
    <name evidence="7" type="ORF">DF198_04815</name>
    <name evidence="6" type="ORF">DQL92_04805</name>
</gene>
<dbReference type="Pfam" id="PF10040">
    <property type="entry name" value="CRISPR_Cas6"/>
    <property type="match status" value="1"/>
</dbReference>
<evidence type="ECO:0000259" key="5">
    <source>
        <dbReference type="Pfam" id="PF10040"/>
    </source>
</evidence>
<evidence type="ECO:0000313" key="7">
    <source>
        <dbReference type="EMBL" id="AZA23440.1"/>
    </source>
</evidence>
<dbReference type="CDD" id="cd09652">
    <property type="entry name" value="Cas6"/>
    <property type="match status" value="1"/>
</dbReference>
<organism evidence="7">
    <name type="scientific">Streptococcus thermophilus</name>
    <dbReference type="NCBI Taxonomy" id="1308"/>
    <lineage>
        <taxon>Bacteria</taxon>
        <taxon>Bacillati</taxon>
        <taxon>Bacillota</taxon>
        <taxon>Bacilli</taxon>
        <taxon>Lactobacillales</taxon>
        <taxon>Streptococcaceae</taxon>
        <taxon>Streptococcus</taxon>
    </lineage>
</organism>
<accession>A0A3G6K4A6</accession>
<evidence type="ECO:0000256" key="1">
    <source>
        <dbReference type="ARBA" id="ARBA00022722"/>
    </source>
</evidence>
<dbReference type="InterPro" id="IPR019267">
    <property type="entry name" value="CRISPR-assoc_Cas6_C"/>
</dbReference>
<sequence>MKKLVFTFKRIDHPAQDLAVKFHGFLMEQLDSDYVDYLHQQQTNPYATKVIQGKENTQWVVHLLTDDLEDKVFMTLLQIKEVSLNDLPKLSVEKVEIQELGTDKLLEIFNSEENQTYFSIIFETPTGFKSQGSYVIFPSMRLIFQSLMQKYGRLVENQPEIEEDTLDYLSEHSTITNYRLETSYFRVHRQRIPAFRGKLTFKVQGAKTLKAYVKMLLTFGEYSGLGMKTSLGMGGIKLEERKD</sequence>
<dbReference type="Gene3D" id="3.30.70.1900">
    <property type="match status" value="1"/>
</dbReference>
<dbReference type="GO" id="GO:0004519">
    <property type="term" value="F:endonuclease activity"/>
    <property type="evidence" value="ECO:0007669"/>
    <property type="project" value="UniProtKB-KW"/>
</dbReference>
<keyword evidence="1" id="KW-0540">Nuclease</keyword>
<dbReference type="EMBL" id="CP029252">
    <property type="protein sequence ID" value="AZA23440.1"/>
    <property type="molecule type" value="Genomic_DNA"/>
</dbReference>
<proteinExistence type="predicted"/>
<feature type="domain" description="CRISPR-associated protein Cas6 C-terminal" evidence="5">
    <location>
        <begin position="122"/>
        <end position="235"/>
    </location>
</feature>
<dbReference type="GO" id="GO:0016788">
    <property type="term" value="F:hydrolase activity, acting on ester bonds"/>
    <property type="evidence" value="ECO:0007669"/>
    <property type="project" value="InterPro"/>
</dbReference>
<dbReference type="EMBL" id="CP031021">
    <property type="protein sequence ID" value="AZA18088.1"/>
    <property type="molecule type" value="Genomic_DNA"/>
</dbReference>